<evidence type="ECO:0000313" key="1">
    <source>
        <dbReference type="EMBL" id="OLQ03926.1"/>
    </source>
</evidence>
<name>A0A1Q9E932_SYMMI</name>
<dbReference type="Proteomes" id="UP000186817">
    <property type="component" value="Unassembled WGS sequence"/>
</dbReference>
<gene>
    <name evidence="1" type="ORF">AK812_SmicGene13029</name>
</gene>
<proteinExistence type="predicted"/>
<dbReference type="OrthoDB" id="432039at2759"/>
<dbReference type="EMBL" id="LSRX01000222">
    <property type="protein sequence ID" value="OLQ03926.1"/>
    <property type="molecule type" value="Genomic_DNA"/>
</dbReference>
<keyword evidence="2" id="KW-1185">Reference proteome</keyword>
<evidence type="ECO:0000313" key="2">
    <source>
        <dbReference type="Proteomes" id="UP000186817"/>
    </source>
</evidence>
<organism evidence="1 2">
    <name type="scientific">Symbiodinium microadriaticum</name>
    <name type="common">Dinoflagellate</name>
    <name type="synonym">Zooxanthella microadriatica</name>
    <dbReference type="NCBI Taxonomy" id="2951"/>
    <lineage>
        <taxon>Eukaryota</taxon>
        <taxon>Sar</taxon>
        <taxon>Alveolata</taxon>
        <taxon>Dinophyceae</taxon>
        <taxon>Suessiales</taxon>
        <taxon>Symbiodiniaceae</taxon>
        <taxon>Symbiodinium</taxon>
    </lineage>
</organism>
<dbReference type="AlphaFoldDB" id="A0A1Q9E932"/>
<comment type="caution">
    <text evidence="1">The sequence shown here is derived from an EMBL/GenBank/DDBJ whole genome shotgun (WGS) entry which is preliminary data.</text>
</comment>
<sequence length="124" mass="14053">MSRPATYDTLQKNLGQDARMTLHQEAVLHETSSWRCVGCNFAADSAHGDPHSDSEAIRAGGETYCLKQIGSYQTLVLSTNFASAQPMQLEERVEEHRELLDFGVSEKRQLLYEVQRDGSILFFW</sequence>
<reference evidence="1 2" key="1">
    <citation type="submission" date="2016-02" db="EMBL/GenBank/DDBJ databases">
        <title>Genome analysis of coral dinoflagellate symbionts highlights evolutionary adaptations to a symbiotic lifestyle.</title>
        <authorList>
            <person name="Aranda M."/>
            <person name="Li Y."/>
            <person name="Liew Y.J."/>
            <person name="Baumgarten S."/>
            <person name="Simakov O."/>
            <person name="Wilson M."/>
            <person name="Piel J."/>
            <person name="Ashoor H."/>
            <person name="Bougouffa S."/>
            <person name="Bajic V.B."/>
            <person name="Ryu T."/>
            <person name="Ravasi T."/>
            <person name="Bayer T."/>
            <person name="Micklem G."/>
            <person name="Kim H."/>
            <person name="Bhak J."/>
            <person name="Lajeunesse T.C."/>
            <person name="Voolstra C.R."/>
        </authorList>
    </citation>
    <scope>NUCLEOTIDE SEQUENCE [LARGE SCALE GENOMIC DNA]</scope>
    <source>
        <strain evidence="1 2">CCMP2467</strain>
    </source>
</reference>
<accession>A0A1Q9E932</accession>
<protein>
    <submittedName>
        <fullName evidence="1">Uncharacterized protein</fullName>
    </submittedName>
</protein>